<proteinExistence type="inferred from homology"/>
<dbReference type="EMBL" id="MH036943">
    <property type="protein sequence ID" value="AVT50778.1"/>
    <property type="molecule type" value="Genomic_DNA"/>
</dbReference>
<feature type="compositionally biased region" description="Basic and acidic residues" evidence="5">
    <location>
        <begin position="34"/>
        <end position="43"/>
    </location>
</feature>
<comment type="similarity">
    <text evidence="2">Belongs to the alphaherpesvirinae HHV-1 UL3 family.</text>
</comment>
<dbReference type="GeneID" id="80531972"/>
<dbReference type="InterPro" id="IPR005035">
    <property type="entry name" value="Herpes_UL3"/>
</dbReference>
<feature type="compositionally biased region" description="Low complexity" evidence="5">
    <location>
        <begin position="22"/>
        <end position="33"/>
    </location>
</feature>
<dbReference type="Pfam" id="PF03369">
    <property type="entry name" value="Herpes_UL3"/>
    <property type="match status" value="1"/>
</dbReference>
<keyword evidence="4" id="KW-1048">Host nucleus</keyword>
<accession>A0A455JL95</accession>
<evidence type="ECO:0000256" key="1">
    <source>
        <dbReference type="ARBA" id="ARBA00004147"/>
    </source>
</evidence>
<sequence>MRRVEPTLSLLAARGWRVVAAEAEPEAAAAAEPARAESAEPARAEPAAAAPAEPARAEPADAEPAAGPAGPEYVAFDTLFMVSSIDELGRRQLTDTIRKDLRSTLAKFTVACTKTSSFSGARGAARAKKATAAARGGPRELRSNKSLQMFLLCRRAHAPSIREQLRSVIQSRKPRKYYTRSSDGRTHPVVPVYVYEFSAAAPVYIHRDNALGPDSRPGEQPRR</sequence>
<evidence type="ECO:0000256" key="4">
    <source>
        <dbReference type="ARBA" id="ARBA00022562"/>
    </source>
</evidence>
<gene>
    <name evidence="6" type="primary">UL3</name>
</gene>
<keyword evidence="3" id="KW-0597">Phosphoprotein</keyword>
<reference evidence="6 7" key="1">
    <citation type="submission" date="2018-03" db="EMBL/GenBank/DDBJ databases">
        <title>Cervid herpesvirus genomes.</title>
        <authorList>
            <person name="Das Neves C.G."/>
            <person name="Davison A.J."/>
        </authorList>
    </citation>
    <scope>NUCLEOTIDE SEQUENCE [LARGE SCALE GENOMIC DNA]</scope>
    <source>
        <strain evidence="6 7">Norway</strain>
    </source>
</reference>
<dbReference type="GO" id="GO:0042025">
    <property type="term" value="C:host cell nucleus"/>
    <property type="evidence" value="ECO:0007669"/>
    <property type="project" value="UniProtKB-SubCell"/>
</dbReference>
<keyword evidence="7" id="KW-1185">Reference proteome</keyword>
<organism evidence="6 7">
    <name type="scientific">Cervid alphaherpesvirus 2</name>
    <dbReference type="NCBI Taxonomy" id="365327"/>
    <lineage>
        <taxon>Viruses</taxon>
        <taxon>Duplodnaviria</taxon>
        <taxon>Heunggongvirae</taxon>
        <taxon>Peploviricota</taxon>
        <taxon>Herviviricetes</taxon>
        <taxon>Herpesvirales</taxon>
        <taxon>Orthoherpesviridae</taxon>
        <taxon>Alphaherpesvirinae</taxon>
        <taxon>Varicellovirus</taxon>
        <taxon>Varicellovirus cervidalpha2</taxon>
    </lineage>
</organism>
<comment type="subcellular location">
    <subcellularLocation>
        <location evidence="1">Host nucleus</location>
    </subcellularLocation>
</comment>
<dbReference type="KEGG" id="vg:80531972"/>
<name>A0A455JL95_9ALPH</name>
<evidence type="ECO:0000313" key="7">
    <source>
        <dbReference type="Proteomes" id="UP000326033"/>
    </source>
</evidence>
<feature type="region of interest" description="Disordered" evidence="5">
    <location>
        <begin position="22"/>
        <end position="68"/>
    </location>
</feature>
<evidence type="ECO:0000256" key="3">
    <source>
        <dbReference type="ARBA" id="ARBA00022553"/>
    </source>
</evidence>
<protein>
    <submittedName>
        <fullName evidence="6">Nuclear protein UL3</fullName>
    </submittedName>
</protein>
<evidence type="ECO:0000256" key="5">
    <source>
        <dbReference type="SAM" id="MobiDB-lite"/>
    </source>
</evidence>
<evidence type="ECO:0000256" key="2">
    <source>
        <dbReference type="ARBA" id="ARBA00006957"/>
    </source>
</evidence>
<dbReference type="Proteomes" id="UP000326033">
    <property type="component" value="Segment"/>
</dbReference>
<feature type="compositionally biased region" description="Low complexity" evidence="5">
    <location>
        <begin position="44"/>
        <end position="54"/>
    </location>
</feature>
<evidence type="ECO:0000313" key="6">
    <source>
        <dbReference type="EMBL" id="AVT50778.1"/>
    </source>
</evidence>
<dbReference type="RefSeq" id="YP_010794954.1">
    <property type="nucleotide sequence ID" value="NC_075563.1"/>
</dbReference>